<dbReference type="Gene3D" id="1.10.10.10">
    <property type="entry name" value="Winged helix-like DNA-binding domain superfamily/Winged helix DNA-binding domain"/>
    <property type="match status" value="1"/>
</dbReference>
<dbReference type="SMART" id="SM00345">
    <property type="entry name" value="HTH_GNTR"/>
    <property type="match status" value="1"/>
</dbReference>
<dbReference type="PROSITE" id="PS50949">
    <property type="entry name" value="HTH_GNTR"/>
    <property type="match status" value="1"/>
</dbReference>
<evidence type="ECO:0000256" key="2">
    <source>
        <dbReference type="ARBA" id="ARBA00023125"/>
    </source>
</evidence>
<dbReference type="InterPro" id="IPR036390">
    <property type="entry name" value="WH_DNA-bd_sf"/>
</dbReference>
<reference evidence="5 6" key="1">
    <citation type="submission" date="2014-07" db="EMBL/GenBank/DDBJ databases">
        <authorList>
            <person name="McCorrison J."/>
            <person name="Sanka R."/>
            <person name="Torralba M."/>
            <person name="Gillis M."/>
            <person name="Haft D.H."/>
            <person name="Methe B."/>
            <person name="Sutton G."/>
            <person name="Nelson K.E."/>
        </authorList>
    </citation>
    <scope>NUCLEOTIDE SEQUENCE [LARGE SCALE GENOMIC DNA]</scope>
    <source>
        <strain evidence="5 6">DNF00450</strain>
    </source>
</reference>
<keyword evidence="2" id="KW-0238">DNA-binding</keyword>
<dbReference type="RefSeq" id="WP_035121833.1">
    <property type="nucleotide sequence ID" value="NZ_JRNE01000045.1"/>
</dbReference>
<dbReference type="CDD" id="cd07377">
    <property type="entry name" value="WHTH_GntR"/>
    <property type="match status" value="1"/>
</dbReference>
<accession>A0A095ZE79</accession>
<evidence type="ECO:0000256" key="1">
    <source>
        <dbReference type="ARBA" id="ARBA00023015"/>
    </source>
</evidence>
<name>A0A095ZE79_9CORY</name>
<dbReference type="AlphaFoldDB" id="A0A095ZE79"/>
<dbReference type="eggNOG" id="COG1725">
    <property type="taxonomic scope" value="Bacteria"/>
</dbReference>
<dbReference type="PANTHER" id="PTHR38445">
    <property type="entry name" value="HTH-TYPE TRANSCRIPTIONAL REPRESSOR YTRA"/>
    <property type="match status" value="1"/>
</dbReference>
<proteinExistence type="predicted"/>
<dbReference type="InterPro" id="IPR036388">
    <property type="entry name" value="WH-like_DNA-bd_sf"/>
</dbReference>
<dbReference type="Proteomes" id="UP000029548">
    <property type="component" value="Unassembled WGS sequence"/>
</dbReference>
<keyword evidence="3" id="KW-0804">Transcription</keyword>
<evidence type="ECO:0000259" key="4">
    <source>
        <dbReference type="PROSITE" id="PS50949"/>
    </source>
</evidence>
<evidence type="ECO:0000256" key="3">
    <source>
        <dbReference type="ARBA" id="ARBA00023163"/>
    </source>
</evidence>
<comment type="caution">
    <text evidence="5">The sequence shown here is derived from an EMBL/GenBank/DDBJ whole genome shotgun (WGS) entry which is preliminary data.</text>
</comment>
<feature type="domain" description="HTH gntR-type" evidence="4">
    <location>
        <begin position="5"/>
        <end position="73"/>
    </location>
</feature>
<evidence type="ECO:0000313" key="6">
    <source>
        <dbReference type="Proteomes" id="UP000029548"/>
    </source>
</evidence>
<dbReference type="Pfam" id="PF00392">
    <property type="entry name" value="GntR"/>
    <property type="match status" value="1"/>
</dbReference>
<dbReference type="InterPro" id="IPR000524">
    <property type="entry name" value="Tscrpt_reg_HTH_GntR"/>
</dbReference>
<dbReference type="PANTHER" id="PTHR38445:SF9">
    <property type="entry name" value="HTH-TYPE TRANSCRIPTIONAL REPRESSOR YTRA"/>
    <property type="match status" value="1"/>
</dbReference>
<dbReference type="EMBL" id="JRNE01000045">
    <property type="protein sequence ID" value="KGF16987.1"/>
    <property type="molecule type" value="Genomic_DNA"/>
</dbReference>
<keyword evidence="1" id="KW-0805">Transcription regulation</keyword>
<dbReference type="GO" id="GO:0003700">
    <property type="term" value="F:DNA-binding transcription factor activity"/>
    <property type="evidence" value="ECO:0007669"/>
    <property type="project" value="InterPro"/>
</dbReference>
<dbReference type="SUPFAM" id="SSF46785">
    <property type="entry name" value="Winged helix' DNA-binding domain"/>
    <property type="match status" value="1"/>
</dbReference>
<protein>
    <submittedName>
        <fullName evidence="5">GntR family transcriptional regulator</fullName>
    </submittedName>
</protein>
<evidence type="ECO:0000313" key="5">
    <source>
        <dbReference type="EMBL" id="KGF16987.1"/>
    </source>
</evidence>
<organism evidence="5 6">
    <name type="scientific">Corynebacterium freneyi DNF00450</name>
    <dbReference type="NCBI Taxonomy" id="1287475"/>
    <lineage>
        <taxon>Bacteria</taxon>
        <taxon>Bacillati</taxon>
        <taxon>Actinomycetota</taxon>
        <taxon>Actinomycetes</taxon>
        <taxon>Mycobacteriales</taxon>
        <taxon>Corynebacteriaceae</taxon>
        <taxon>Corynebacterium</taxon>
    </lineage>
</organism>
<dbReference type="GO" id="GO:0003677">
    <property type="term" value="F:DNA binding"/>
    <property type="evidence" value="ECO:0007669"/>
    <property type="project" value="UniProtKB-KW"/>
</dbReference>
<gene>
    <name evidence="5" type="ORF">HMPREF1650_05985</name>
</gene>
<sequence>MADPRPIYARIAAELRDHIGSGALREGDRAPSTNELSAFHSVNPTTSGKALAELVADGLLEKRRGLGMFVVPGARDMVLARRRAALAEEFIRPLLAEARALGLDDATLDGLIAEERKRK</sequence>